<evidence type="ECO:0000313" key="2">
    <source>
        <dbReference type="EMBL" id="CAK7924303.1"/>
    </source>
</evidence>
<dbReference type="EMBL" id="CAKLBY020000074">
    <property type="protein sequence ID" value="CAK7924303.1"/>
    <property type="molecule type" value="Genomic_DNA"/>
</dbReference>
<organism evidence="2 3">
    <name type="scientific">Peronospora matthiolae</name>
    <dbReference type="NCBI Taxonomy" id="2874970"/>
    <lineage>
        <taxon>Eukaryota</taxon>
        <taxon>Sar</taxon>
        <taxon>Stramenopiles</taxon>
        <taxon>Oomycota</taxon>
        <taxon>Peronosporomycetes</taxon>
        <taxon>Peronosporales</taxon>
        <taxon>Peronosporaceae</taxon>
        <taxon>Peronospora</taxon>
    </lineage>
</organism>
<comment type="caution">
    <text evidence="2">The sequence shown here is derived from an EMBL/GenBank/DDBJ whole genome shotgun (WGS) entry which is preliminary data.</text>
</comment>
<feature type="region of interest" description="Disordered" evidence="1">
    <location>
        <begin position="1"/>
        <end position="29"/>
    </location>
</feature>
<sequence length="124" mass="13523">MVGYESDTAASSIYDHPQATPPARDTVRTAPNLFVEREEVPSPLAQRSAIDPALGLLHNKLDEDQAQYLQSVDGRKRQAQCVATTRAHSGYHFTQPSVDERITQASGQSLPTWVTGLKAVTAPH</sequence>
<evidence type="ECO:0000313" key="3">
    <source>
        <dbReference type="Proteomes" id="UP001162060"/>
    </source>
</evidence>
<dbReference type="AlphaFoldDB" id="A0AAV1TSI2"/>
<gene>
    <name evidence="2" type="ORF">PM001_LOCUS9453</name>
</gene>
<dbReference type="Proteomes" id="UP001162060">
    <property type="component" value="Unassembled WGS sequence"/>
</dbReference>
<accession>A0AAV1TSI2</accession>
<reference evidence="2" key="1">
    <citation type="submission" date="2024-01" db="EMBL/GenBank/DDBJ databases">
        <authorList>
            <person name="Webb A."/>
        </authorList>
    </citation>
    <scope>NUCLEOTIDE SEQUENCE</scope>
    <source>
        <strain evidence="2">Pm1</strain>
    </source>
</reference>
<evidence type="ECO:0000256" key="1">
    <source>
        <dbReference type="SAM" id="MobiDB-lite"/>
    </source>
</evidence>
<proteinExistence type="predicted"/>
<name>A0AAV1TSI2_9STRA</name>
<protein>
    <submittedName>
        <fullName evidence="2">Uncharacterized protein</fullName>
    </submittedName>
</protein>